<protein>
    <submittedName>
        <fullName evidence="1">Uncharacterized protein</fullName>
    </submittedName>
</protein>
<gene>
    <name evidence="1" type="ORF">GCM10009663_75810</name>
</gene>
<keyword evidence="2" id="KW-1185">Reference proteome</keyword>
<sequence length="96" mass="11079">MGLGVDGDPDRWPVLVYGRHTRPTFTVHPFGMVEFLHRLVRADYDGWSSWPISIGGDLWNRSPPTFVHWRLEQLRWEAGLDPATGEPDPHADMFPR</sequence>
<organism evidence="1 2">
    <name type="scientific">Kitasatospora arboriphila</name>
    <dbReference type="NCBI Taxonomy" id="258052"/>
    <lineage>
        <taxon>Bacteria</taxon>
        <taxon>Bacillati</taxon>
        <taxon>Actinomycetota</taxon>
        <taxon>Actinomycetes</taxon>
        <taxon>Kitasatosporales</taxon>
        <taxon>Streptomycetaceae</taxon>
        <taxon>Kitasatospora</taxon>
    </lineage>
</organism>
<dbReference type="Proteomes" id="UP001499987">
    <property type="component" value="Unassembled WGS sequence"/>
</dbReference>
<name>A0ABP4EUN6_9ACTN</name>
<comment type="caution">
    <text evidence="1">The sequence shown here is derived from an EMBL/GenBank/DDBJ whole genome shotgun (WGS) entry which is preliminary data.</text>
</comment>
<evidence type="ECO:0000313" key="2">
    <source>
        <dbReference type="Proteomes" id="UP001499987"/>
    </source>
</evidence>
<evidence type="ECO:0000313" key="1">
    <source>
        <dbReference type="EMBL" id="GAA1126261.1"/>
    </source>
</evidence>
<accession>A0ABP4EUN6</accession>
<proteinExistence type="predicted"/>
<reference evidence="2" key="1">
    <citation type="journal article" date="2019" name="Int. J. Syst. Evol. Microbiol.">
        <title>The Global Catalogue of Microorganisms (GCM) 10K type strain sequencing project: providing services to taxonomists for standard genome sequencing and annotation.</title>
        <authorList>
            <consortium name="The Broad Institute Genomics Platform"/>
            <consortium name="The Broad Institute Genome Sequencing Center for Infectious Disease"/>
            <person name="Wu L."/>
            <person name="Ma J."/>
        </authorList>
    </citation>
    <scope>NUCLEOTIDE SEQUENCE [LARGE SCALE GENOMIC DNA]</scope>
    <source>
        <strain evidence="2">JCM 13002</strain>
    </source>
</reference>
<dbReference type="EMBL" id="BAAALD010000160">
    <property type="protein sequence ID" value="GAA1126261.1"/>
    <property type="molecule type" value="Genomic_DNA"/>
</dbReference>